<dbReference type="PANTHER" id="PTHR32303:SF4">
    <property type="entry name" value="QUINOPROTEIN GLUCOSE DEHYDROGENASE"/>
    <property type="match status" value="1"/>
</dbReference>
<dbReference type="InterPro" id="IPR002372">
    <property type="entry name" value="PQQ_rpt_dom"/>
</dbReference>
<dbReference type="InterPro" id="IPR011047">
    <property type="entry name" value="Quinoprotein_ADH-like_sf"/>
</dbReference>
<proteinExistence type="inferred from homology"/>
<dbReference type="SMART" id="SM00564">
    <property type="entry name" value="PQQ"/>
    <property type="match status" value="4"/>
</dbReference>
<dbReference type="AlphaFoldDB" id="A0A437JBE3"/>
<dbReference type="EMBL" id="RZUL01000001">
    <property type="protein sequence ID" value="RVT43191.1"/>
    <property type="molecule type" value="Genomic_DNA"/>
</dbReference>
<protein>
    <submittedName>
        <fullName evidence="5">Pyrroloquinoline quinone-dependent dehydrogenase</fullName>
    </submittedName>
</protein>
<sequence>MRDGFTRREMCTTGIAMVLAAQTGRAFGQVSGLRSPPRLKVPGDVTLSAGTDKGEWRTYGGTLSSTRYSPLDQITADNFSTLEVAWRFRPDNLGPVPDPNLQATPLMIDGILYLTAGSRRAAVALDSRTGEMLWKYNIDEGIRGQKAARPGSGRGLSYWSDGTEKRIIYVTPGYRMIALDAKTGRPVPGFGDNGVVDLKTQLGQDADIDLDTADIGLHATPLVVGDVIVVGAAHLPSSTPMKKHIKGAIRGYDARSGKRLWIFNTIPQKGEFGHETWLNGSEVYTGNAGSWAQMSADPELGLVYVGIELPTGDWYGGSRPGAGLFGESLVALDANTGERRWHFQLVHHGIWDFDIPCASILADITVNGRKIKAVAQPSKQAWVYVFDRETGKPVWPIPERKVPIGDVPTEWYSPTQPHVTKPPAFDRQGVTVDDLIDFTPELRAEAEKLIQDYRIGPLFTPATFSRYPRPRASIVAPYGDGAGQWPGGALDPESNILYIFSNSAFGAFANRPADPKVTDQAMVPGLIPPPGETARRPNRLTVQGLPLLKPPYGRITALDLNKGSMLWQVPHGETPDDVRNNPALKGLTIPTTGSFGKVGTLVTRTLIIAGEGTVTTAEDGSKGAWLKAYDKRTGAQVGRVRMAKRATGSPMTYSVDGQQYVVIAMTSPGEPGELVAYRLPR</sequence>
<dbReference type="RefSeq" id="WP_127688726.1">
    <property type="nucleotide sequence ID" value="NZ_RZUL01000001.1"/>
</dbReference>
<keyword evidence="3" id="KW-0560">Oxidoreductase</keyword>
<keyword evidence="6" id="KW-1185">Reference proteome</keyword>
<name>A0A437JBE3_9SPHN</name>
<gene>
    <name evidence="5" type="ORF">ENE74_00685</name>
</gene>
<dbReference type="SUPFAM" id="SSF50998">
    <property type="entry name" value="Quinoprotein alcohol dehydrogenase-like"/>
    <property type="match status" value="1"/>
</dbReference>
<dbReference type="Proteomes" id="UP000282977">
    <property type="component" value="Unassembled WGS sequence"/>
</dbReference>
<evidence type="ECO:0000259" key="4">
    <source>
        <dbReference type="Pfam" id="PF01011"/>
    </source>
</evidence>
<evidence type="ECO:0000313" key="6">
    <source>
        <dbReference type="Proteomes" id="UP000282977"/>
    </source>
</evidence>
<dbReference type="PANTHER" id="PTHR32303">
    <property type="entry name" value="QUINOPROTEIN ALCOHOL DEHYDROGENASE (CYTOCHROME C)"/>
    <property type="match status" value="1"/>
</dbReference>
<comment type="cofactor">
    <cofactor evidence="1">
        <name>pyrroloquinoline quinone</name>
        <dbReference type="ChEBI" id="CHEBI:58442"/>
    </cofactor>
</comment>
<evidence type="ECO:0000256" key="3">
    <source>
        <dbReference type="ARBA" id="ARBA00023002"/>
    </source>
</evidence>
<organism evidence="5 6">
    <name type="scientific">Sphingobium algorifonticola</name>
    <dbReference type="NCBI Taxonomy" id="2008318"/>
    <lineage>
        <taxon>Bacteria</taxon>
        <taxon>Pseudomonadati</taxon>
        <taxon>Pseudomonadota</taxon>
        <taxon>Alphaproteobacteria</taxon>
        <taxon>Sphingomonadales</taxon>
        <taxon>Sphingomonadaceae</taxon>
        <taxon>Sphingobium</taxon>
    </lineage>
</organism>
<evidence type="ECO:0000256" key="1">
    <source>
        <dbReference type="ARBA" id="ARBA00001931"/>
    </source>
</evidence>
<evidence type="ECO:0000256" key="2">
    <source>
        <dbReference type="ARBA" id="ARBA00008156"/>
    </source>
</evidence>
<comment type="similarity">
    <text evidence="2">Belongs to the bacterial PQQ dehydrogenase family.</text>
</comment>
<dbReference type="OrthoDB" id="9794322at2"/>
<dbReference type="InterPro" id="IPR018391">
    <property type="entry name" value="PQQ_b-propeller_rpt"/>
</dbReference>
<reference evidence="5 6" key="1">
    <citation type="submission" date="2019-01" db="EMBL/GenBank/DDBJ databases">
        <authorList>
            <person name="Chen W.-M."/>
        </authorList>
    </citation>
    <scope>NUCLEOTIDE SEQUENCE [LARGE SCALE GENOMIC DNA]</scope>
    <source>
        <strain evidence="5 6">TLA-22</strain>
    </source>
</reference>
<feature type="domain" description="Pyrrolo-quinoline quinone repeat" evidence="4">
    <location>
        <begin position="56"/>
        <end position="661"/>
    </location>
</feature>
<evidence type="ECO:0000313" key="5">
    <source>
        <dbReference type="EMBL" id="RVT43191.1"/>
    </source>
</evidence>
<comment type="caution">
    <text evidence="5">The sequence shown here is derived from an EMBL/GenBank/DDBJ whole genome shotgun (WGS) entry which is preliminary data.</text>
</comment>
<accession>A0A437JBE3</accession>
<dbReference type="Gene3D" id="2.140.10.10">
    <property type="entry name" value="Quinoprotein alcohol dehydrogenase-like superfamily"/>
    <property type="match status" value="2"/>
</dbReference>
<dbReference type="Pfam" id="PF01011">
    <property type="entry name" value="PQQ"/>
    <property type="match status" value="1"/>
</dbReference>
<dbReference type="GO" id="GO:0016491">
    <property type="term" value="F:oxidoreductase activity"/>
    <property type="evidence" value="ECO:0007669"/>
    <property type="project" value="UniProtKB-KW"/>
</dbReference>